<evidence type="ECO:0000313" key="2">
    <source>
        <dbReference type="EMBL" id="GIX87138.1"/>
    </source>
</evidence>
<protein>
    <submittedName>
        <fullName evidence="2">Uncharacterized protein</fullName>
    </submittedName>
</protein>
<feature type="compositionally biased region" description="Acidic residues" evidence="1">
    <location>
        <begin position="931"/>
        <end position="945"/>
    </location>
</feature>
<feature type="compositionally biased region" description="Basic and acidic residues" evidence="1">
    <location>
        <begin position="1046"/>
        <end position="1055"/>
    </location>
</feature>
<dbReference type="Proteomes" id="UP001054945">
    <property type="component" value="Unassembled WGS sequence"/>
</dbReference>
<feature type="compositionally biased region" description="Acidic residues" evidence="1">
    <location>
        <begin position="881"/>
        <end position="895"/>
    </location>
</feature>
<dbReference type="AlphaFoldDB" id="A0AAV4NTT7"/>
<feature type="compositionally biased region" description="Basic and acidic residues" evidence="1">
    <location>
        <begin position="1261"/>
        <end position="1273"/>
    </location>
</feature>
<feature type="compositionally biased region" description="Basic and acidic residues" evidence="1">
    <location>
        <begin position="746"/>
        <end position="759"/>
    </location>
</feature>
<dbReference type="EMBL" id="BPLR01021206">
    <property type="protein sequence ID" value="GIX87138.1"/>
    <property type="molecule type" value="Genomic_DNA"/>
</dbReference>
<feature type="compositionally biased region" description="Basic and acidic residues" evidence="1">
    <location>
        <begin position="971"/>
        <end position="980"/>
    </location>
</feature>
<feature type="compositionally biased region" description="Basic and acidic residues" evidence="1">
    <location>
        <begin position="723"/>
        <end position="735"/>
    </location>
</feature>
<name>A0AAV4NTT7_CAEEX</name>
<keyword evidence="3" id="KW-1185">Reference proteome</keyword>
<feature type="compositionally biased region" description="Basic residues" evidence="1">
    <location>
        <begin position="532"/>
        <end position="545"/>
    </location>
</feature>
<feature type="region of interest" description="Disordered" evidence="1">
    <location>
        <begin position="512"/>
        <end position="548"/>
    </location>
</feature>
<accession>A0AAV4NTT7</accession>
<feature type="compositionally biased region" description="Basic and acidic residues" evidence="1">
    <location>
        <begin position="921"/>
        <end position="930"/>
    </location>
</feature>
<feature type="compositionally biased region" description="Polar residues" evidence="1">
    <location>
        <begin position="514"/>
        <end position="528"/>
    </location>
</feature>
<comment type="caution">
    <text evidence="2">The sequence shown here is derived from an EMBL/GenBank/DDBJ whole genome shotgun (WGS) entry which is preliminary data.</text>
</comment>
<feature type="compositionally biased region" description="Acidic residues" evidence="1">
    <location>
        <begin position="1081"/>
        <end position="1095"/>
    </location>
</feature>
<feature type="compositionally biased region" description="Basic and acidic residues" evidence="1">
    <location>
        <begin position="1071"/>
        <end position="1080"/>
    </location>
</feature>
<feature type="compositionally biased region" description="Basic and acidic residues" evidence="1">
    <location>
        <begin position="896"/>
        <end position="905"/>
    </location>
</feature>
<feature type="compositionally biased region" description="Acidic residues" evidence="1">
    <location>
        <begin position="1006"/>
        <end position="1020"/>
    </location>
</feature>
<evidence type="ECO:0000313" key="3">
    <source>
        <dbReference type="Proteomes" id="UP001054945"/>
    </source>
</evidence>
<proteinExistence type="predicted"/>
<feature type="compositionally biased region" description="Acidic residues" evidence="1">
    <location>
        <begin position="856"/>
        <end position="865"/>
    </location>
</feature>
<feature type="compositionally biased region" description="Acidic residues" evidence="1">
    <location>
        <begin position="1031"/>
        <end position="1045"/>
    </location>
</feature>
<feature type="compositionally biased region" description="Acidic residues" evidence="1">
    <location>
        <begin position="906"/>
        <end position="920"/>
    </location>
</feature>
<evidence type="ECO:0000256" key="1">
    <source>
        <dbReference type="SAM" id="MobiDB-lite"/>
    </source>
</evidence>
<feature type="compositionally biased region" description="Acidic residues" evidence="1">
    <location>
        <begin position="956"/>
        <end position="970"/>
    </location>
</feature>
<feature type="region of interest" description="Disordered" evidence="1">
    <location>
        <begin position="1237"/>
        <end position="1273"/>
    </location>
</feature>
<gene>
    <name evidence="2" type="ORF">CEXT_409161</name>
</gene>
<reference evidence="2 3" key="1">
    <citation type="submission" date="2021-06" db="EMBL/GenBank/DDBJ databases">
        <title>Caerostris extrusa draft genome.</title>
        <authorList>
            <person name="Kono N."/>
            <person name="Arakawa K."/>
        </authorList>
    </citation>
    <scope>NUCLEOTIDE SEQUENCE [LARGE SCALE GENOMIC DNA]</scope>
</reference>
<feature type="compositionally biased region" description="Acidic residues" evidence="1">
    <location>
        <begin position="1056"/>
        <end position="1070"/>
    </location>
</feature>
<feature type="compositionally biased region" description="Basic and acidic residues" evidence="1">
    <location>
        <begin position="946"/>
        <end position="955"/>
    </location>
</feature>
<feature type="compositionally biased region" description="Polar residues" evidence="1">
    <location>
        <begin position="709"/>
        <end position="722"/>
    </location>
</feature>
<feature type="compositionally biased region" description="Polar residues" evidence="1">
    <location>
        <begin position="1239"/>
        <end position="1248"/>
    </location>
</feature>
<feature type="compositionally biased region" description="Basic and acidic residues" evidence="1">
    <location>
        <begin position="866"/>
        <end position="880"/>
    </location>
</feature>
<sequence length="1273" mass="144168">MSITNNNIFKVKNLFPGFDEIEVEKSIEEFLSTGFDENKVEKSIAEFRFTALSNSEIFVDQLLAAPSMNMDTEELDLIFFADLRRAAAIQSSADPNDPNSFTNSKSSCGNPKVLQVKASGILMILILLLIQVELRQFKILQFKLRRQEHNYAIRLPSTPGAKAQLPRELKLLPEDSQLSLDIMTEVNSTKNKRLRPPFSTRGLRTSSTEDCDIHLLEDLELPLHIITGDKLYEKQKLHLCLEEFKLQFLTPEDSKISRDIMTETSSLSRGVQTSISTRGFQNFKGYNDRDSVPTSTPGEIQTPIRYNCKDFAPVQEAALDLTRTRPMPSASTYNHGDNSYDEEKPLKKLKTMEERDTEIEYDYKDFVPIQEIALDLTNAVIIPSTSTYNYEGVFRQEHNFAFTLPSTPKSVASNSSRGLRTTAPYNYGDKLYENKNPGTTSTTGEIKTPTIHNYISKFNENISFRANNLFPNEEYVTLNTLTEAFRNKLRYYPESYSLRAIASFVEHLDHERNNLPNSTHSGASQTRNNSRDKKRPKRYRPRRKGPAVVVQQVPTTRCDYEDNIRHAQDAVQNKTPTGTLQTTTRFDYQDNIRHAQGAVQNKTPTGTLQTTTRFDCQDNIRHAQGAVQNATPTGTLQTATRFDCQDIIPHAQDAVHNSTPTGTLQTTTRFDCQDNLHDEDDHLSNATPTIPLDSIKIESLSDEECDLSTPITTGASQTATSCKNEDNLHDEDEHLSNATPTIPLDSTKKDNLHDEDDHLSNATPTIPLDSIKIEPLSDEECDLPTPITTRASQTATSCKYEGSKTSDFPLQKKPFLDEECTVSKPANYWIFTKQQQAVNTKIICVTKNSLLKTMEESDTESEPDHEDNLCDEEKPLKTMEESDTESEPDCEDNLCDEEKPLKTMEESDTESEPDCEDNLCDEEKPLKTMEESDTESEPDCEDNLCDEEKPLKTMEESDTESEPDCEDNLCDEEKPLKTMEESDIESEPDCEDNLCDEEKPLKTMEESDTESEPDCEDNLCDEEKPLKTMEESDTESEPDCEDNLCDEEKPLKTMEESDTEIEPDCEDNLCDEEKPLKTMEESDTESEPDCEDNLCDEEKPLKTMEESDIESEPDCEDNLCDEERPLKKLRTMEESDTEIAYDYKDHLFPESLGALIDAFRNTLRYYPQADVSYDQDHVPNSNPGIFCHKQGAECSSTNTGAFQAAKIHDYQDDDKQQSNTTPACPLEAIKEDNLHAEQNLVSSSSPSILKTKPKTIYEGNLSHDQDHKPNPSQ</sequence>
<feature type="compositionally biased region" description="Acidic residues" evidence="1">
    <location>
        <begin position="981"/>
        <end position="995"/>
    </location>
</feature>
<feature type="compositionally biased region" description="Basic and acidic residues" evidence="1">
    <location>
        <begin position="1021"/>
        <end position="1030"/>
    </location>
</feature>
<feature type="region of interest" description="Disordered" evidence="1">
    <location>
        <begin position="854"/>
        <end position="1096"/>
    </location>
</feature>
<feature type="region of interest" description="Disordered" evidence="1">
    <location>
        <begin position="707"/>
        <end position="765"/>
    </location>
</feature>
<feature type="non-terminal residue" evidence="2">
    <location>
        <position position="1273"/>
    </location>
</feature>
<organism evidence="2 3">
    <name type="scientific">Caerostris extrusa</name>
    <name type="common">Bark spider</name>
    <name type="synonym">Caerostris bankana</name>
    <dbReference type="NCBI Taxonomy" id="172846"/>
    <lineage>
        <taxon>Eukaryota</taxon>
        <taxon>Metazoa</taxon>
        <taxon>Ecdysozoa</taxon>
        <taxon>Arthropoda</taxon>
        <taxon>Chelicerata</taxon>
        <taxon>Arachnida</taxon>
        <taxon>Araneae</taxon>
        <taxon>Araneomorphae</taxon>
        <taxon>Entelegynae</taxon>
        <taxon>Araneoidea</taxon>
        <taxon>Araneidae</taxon>
        <taxon>Caerostris</taxon>
    </lineage>
</organism>
<feature type="compositionally biased region" description="Basic and acidic residues" evidence="1">
    <location>
        <begin position="996"/>
        <end position="1005"/>
    </location>
</feature>